<dbReference type="AlphaFoldDB" id="A0A2W1C1N8"/>
<dbReference type="EMBL" id="KZ149894">
    <property type="protein sequence ID" value="PZC78876.1"/>
    <property type="molecule type" value="Genomic_DNA"/>
</dbReference>
<gene>
    <name evidence="1" type="primary">HaOG217070</name>
    <name evidence="1" type="ORF">B5X24_HaOG217070</name>
</gene>
<sequence>MQLLVTCFTTRQELKPYFMQLFKRSHTRKNGGKSSVTGKCVRAGYSAHWAASQSRLGALSFTRASVPLDRERETPPYVRAVPPTHPEASLKLDRFLFLLLLRSTLKFCCCRAPRRSR</sequence>
<proteinExistence type="predicted"/>
<name>A0A2W1C1N8_HELAM</name>
<reference evidence="1 2" key="1">
    <citation type="journal article" date="2017" name="BMC Biol.">
        <title>Genomic innovations, transcriptional plasticity and gene loss underlying the evolution and divergence of two highly polyphagous and invasive Helicoverpa pest species.</title>
        <authorList>
            <person name="Pearce S.L."/>
            <person name="Clarke D.F."/>
            <person name="East P.D."/>
            <person name="Elfekih S."/>
            <person name="Gordon K.H."/>
            <person name="Jermiin L.S."/>
            <person name="McGaughran A."/>
            <person name="Oakeshott J.G."/>
            <person name="Papanikolaou A."/>
            <person name="Perera O.P."/>
            <person name="Rane R.V."/>
            <person name="Richards S."/>
            <person name="Tay W.T."/>
            <person name="Walsh T.K."/>
            <person name="Anderson A."/>
            <person name="Anderson C.J."/>
            <person name="Asgari S."/>
            <person name="Board P.G."/>
            <person name="Bretschneider A."/>
            <person name="Campbell P.M."/>
            <person name="Chertemps T."/>
            <person name="Christeller J.T."/>
            <person name="Coppin C.W."/>
            <person name="Downes S.J."/>
            <person name="Duan G."/>
            <person name="Farnsworth C.A."/>
            <person name="Good R.T."/>
            <person name="Han L.B."/>
            <person name="Han Y.C."/>
            <person name="Hatje K."/>
            <person name="Horne I."/>
            <person name="Huang Y.P."/>
            <person name="Hughes D.S."/>
            <person name="Jacquin-Joly E."/>
            <person name="James W."/>
            <person name="Jhangiani S."/>
            <person name="Kollmar M."/>
            <person name="Kuwar S.S."/>
            <person name="Li S."/>
            <person name="Liu N.Y."/>
            <person name="Maibeche M.T."/>
            <person name="Miller J.R."/>
            <person name="Montagne N."/>
            <person name="Perry T."/>
            <person name="Qu J."/>
            <person name="Song S.V."/>
            <person name="Sutton G.G."/>
            <person name="Vogel H."/>
            <person name="Walenz B.P."/>
            <person name="Xu W."/>
            <person name="Zhang H.J."/>
            <person name="Zou Z."/>
            <person name="Batterham P."/>
            <person name="Edwards O.R."/>
            <person name="Feyereisen R."/>
            <person name="Gibbs R.A."/>
            <person name="Heckel D.G."/>
            <person name="McGrath A."/>
            <person name="Robin C."/>
            <person name="Scherer S.E."/>
            <person name="Worley K.C."/>
            <person name="Wu Y.D."/>
        </authorList>
    </citation>
    <scope>NUCLEOTIDE SEQUENCE [LARGE SCALE GENOMIC DNA]</scope>
    <source>
        <strain evidence="1">Harm_GR_Male_#8</strain>
        <tissue evidence="1">Whole organism</tissue>
    </source>
</reference>
<accession>A0A2W1C1N8</accession>
<evidence type="ECO:0000313" key="1">
    <source>
        <dbReference type="EMBL" id="PZC78876.1"/>
    </source>
</evidence>
<dbReference type="Proteomes" id="UP000249218">
    <property type="component" value="Unassembled WGS sequence"/>
</dbReference>
<keyword evidence="2" id="KW-1185">Reference proteome</keyword>
<protein>
    <submittedName>
        <fullName evidence="1">Uncharacterized protein</fullName>
    </submittedName>
</protein>
<organism evidence="1 2">
    <name type="scientific">Helicoverpa armigera</name>
    <name type="common">Cotton bollworm</name>
    <name type="synonym">Heliothis armigera</name>
    <dbReference type="NCBI Taxonomy" id="29058"/>
    <lineage>
        <taxon>Eukaryota</taxon>
        <taxon>Metazoa</taxon>
        <taxon>Ecdysozoa</taxon>
        <taxon>Arthropoda</taxon>
        <taxon>Hexapoda</taxon>
        <taxon>Insecta</taxon>
        <taxon>Pterygota</taxon>
        <taxon>Neoptera</taxon>
        <taxon>Endopterygota</taxon>
        <taxon>Lepidoptera</taxon>
        <taxon>Glossata</taxon>
        <taxon>Ditrysia</taxon>
        <taxon>Noctuoidea</taxon>
        <taxon>Noctuidae</taxon>
        <taxon>Heliothinae</taxon>
        <taxon>Helicoverpa</taxon>
    </lineage>
</organism>
<evidence type="ECO:0000313" key="2">
    <source>
        <dbReference type="Proteomes" id="UP000249218"/>
    </source>
</evidence>